<reference evidence="3" key="1">
    <citation type="journal article" date="2014" name="Int. J. Syst. Evol. Microbiol.">
        <title>Complete genome of a new Firmicutes species belonging to the dominant human colonic microbiota ('Ruminococcus bicirculans') reveals two chromosomes and a selective capacity to utilize plant glucans.</title>
        <authorList>
            <consortium name="NISC Comparative Sequencing Program"/>
            <person name="Wegmann U."/>
            <person name="Louis P."/>
            <person name="Goesmann A."/>
            <person name="Henrissat B."/>
            <person name="Duncan S.H."/>
            <person name="Flint H.J."/>
        </authorList>
    </citation>
    <scope>NUCLEOTIDE SEQUENCE</scope>
    <source>
        <strain evidence="3">CGMCC 1.10832</strain>
    </source>
</reference>
<feature type="domain" description="Response regulatory" evidence="2">
    <location>
        <begin position="7"/>
        <end position="132"/>
    </location>
</feature>
<accession>A0A2T4DRU5</accession>
<dbReference type="RefSeq" id="WP_188467743.1">
    <property type="nucleotide sequence ID" value="NZ_BAABHU010000023.1"/>
</dbReference>
<dbReference type="InterPro" id="IPR052893">
    <property type="entry name" value="TCS_response_regulator"/>
</dbReference>
<dbReference type="Pfam" id="PF00072">
    <property type="entry name" value="Response_reg"/>
    <property type="match status" value="1"/>
</dbReference>
<name>A0A2T4DRU5_9BACT</name>
<keyword evidence="6" id="KW-1185">Reference proteome</keyword>
<protein>
    <submittedName>
        <fullName evidence="4">Response regulator</fullName>
    </submittedName>
</protein>
<evidence type="ECO:0000256" key="1">
    <source>
        <dbReference type="PROSITE-ProRule" id="PRU00169"/>
    </source>
</evidence>
<dbReference type="EMBL" id="BMEC01000023">
    <property type="protein sequence ID" value="GGC55438.1"/>
    <property type="molecule type" value="Genomic_DNA"/>
</dbReference>
<comment type="caution">
    <text evidence="4">The sequence shown here is derived from an EMBL/GenBank/DDBJ whole genome shotgun (WGS) entry which is preliminary data.</text>
</comment>
<evidence type="ECO:0000259" key="2">
    <source>
        <dbReference type="PROSITE" id="PS50110"/>
    </source>
</evidence>
<dbReference type="CDD" id="cd17557">
    <property type="entry name" value="REC_Rcp-like"/>
    <property type="match status" value="1"/>
</dbReference>
<dbReference type="Proteomes" id="UP000636010">
    <property type="component" value="Unassembled WGS sequence"/>
</dbReference>
<dbReference type="GO" id="GO:0000160">
    <property type="term" value="P:phosphorelay signal transduction system"/>
    <property type="evidence" value="ECO:0007669"/>
    <property type="project" value="InterPro"/>
</dbReference>
<dbReference type="PANTHER" id="PTHR44520:SF2">
    <property type="entry name" value="RESPONSE REGULATOR RCP1"/>
    <property type="match status" value="1"/>
</dbReference>
<dbReference type="EMBL" id="PYVU01000045">
    <property type="protein sequence ID" value="PTB96554.1"/>
    <property type="molecule type" value="Genomic_DNA"/>
</dbReference>
<evidence type="ECO:0000313" key="4">
    <source>
        <dbReference type="EMBL" id="PTB96554.1"/>
    </source>
</evidence>
<dbReference type="PROSITE" id="PS50110">
    <property type="entry name" value="RESPONSE_REGULATORY"/>
    <property type="match status" value="1"/>
</dbReference>
<dbReference type="SMART" id="SM00448">
    <property type="entry name" value="REC"/>
    <property type="match status" value="1"/>
</dbReference>
<dbReference type="Proteomes" id="UP000240608">
    <property type="component" value="Unassembled WGS sequence"/>
</dbReference>
<reference evidence="6" key="3">
    <citation type="journal article" date="2019" name="Int. J. Syst. Evol. Microbiol.">
        <title>The Global Catalogue of Microorganisms (GCM) 10K type strain sequencing project: providing services to taxonomists for standard genome sequencing and annotation.</title>
        <authorList>
            <consortium name="The Broad Institute Genomics Platform"/>
            <consortium name="The Broad Institute Genome Sequencing Center for Infectious Disease"/>
            <person name="Wu L."/>
            <person name="Ma J."/>
        </authorList>
    </citation>
    <scope>NUCLEOTIDE SEQUENCE [LARGE SCALE GENOMIC DNA]</scope>
    <source>
        <strain evidence="6">CGMCC 1.10832</strain>
    </source>
</reference>
<dbReference type="InterPro" id="IPR011006">
    <property type="entry name" value="CheY-like_superfamily"/>
</dbReference>
<feature type="modified residue" description="4-aspartylphosphate" evidence="1">
    <location>
        <position position="65"/>
    </location>
</feature>
<dbReference type="PANTHER" id="PTHR44520">
    <property type="entry name" value="RESPONSE REGULATOR RCP1-RELATED"/>
    <property type="match status" value="1"/>
</dbReference>
<keyword evidence="1" id="KW-0597">Phosphoprotein</keyword>
<dbReference type="SUPFAM" id="SSF52172">
    <property type="entry name" value="CheY-like"/>
    <property type="match status" value="1"/>
</dbReference>
<reference evidence="3" key="4">
    <citation type="submission" date="2024-05" db="EMBL/GenBank/DDBJ databases">
        <authorList>
            <person name="Sun Q."/>
            <person name="Zhou Y."/>
        </authorList>
    </citation>
    <scope>NUCLEOTIDE SEQUENCE</scope>
    <source>
        <strain evidence="3">CGMCC 1.10832</strain>
    </source>
</reference>
<sequence>MENKHMRILLVEDNEGDIMLLKEAFEDASMEHELIIVNDGEQALNYLNKEFPFEKAETPDIIVLDINLPKMNGHEVLHYIKSHATFKSIPVTILTTSSSSKDIDEAYQNYVNSYITKPVEVEDFSNVVSSIEDYWLNLAKLPTKVHVK</sequence>
<gene>
    <name evidence="4" type="ORF">C9994_06755</name>
    <name evidence="3" type="ORF">GCM10011506_46370</name>
</gene>
<reference evidence="4 5" key="2">
    <citation type="submission" date="2018-03" db="EMBL/GenBank/DDBJ databases">
        <title>Cross-interface Injection: A General Nanoliter Liquid Handling Method Applied to Single Cells Genome Amplification Automated Nanoliter Liquid Handling Applied to Single Cell Multiple Displacement Amplification.</title>
        <authorList>
            <person name="Yun J."/>
            <person name="Xu P."/>
            <person name="Xu J."/>
            <person name="Dai X."/>
            <person name="Wang Y."/>
            <person name="Zheng X."/>
            <person name="Cao C."/>
            <person name="Yi Q."/>
            <person name="Zhu Y."/>
            <person name="Wang L."/>
            <person name="Dong Z."/>
            <person name="Huang Y."/>
            <person name="Huang L."/>
            <person name="Du W."/>
        </authorList>
    </citation>
    <scope>NUCLEOTIDE SEQUENCE [LARGE SCALE GENOMIC DNA]</scope>
    <source>
        <strain evidence="4 5">Z-D1-2</strain>
    </source>
</reference>
<organism evidence="4 5">
    <name type="scientific">Marivirga lumbricoides</name>
    <dbReference type="NCBI Taxonomy" id="1046115"/>
    <lineage>
        <taxon>Bacteria</taxon>
        <taxon>Pseudomonadati</taxon>
        <taxon>Bacteroidota</taxon>
        <taxon>Cytophagia</taxon>
        <taxon>Cytophagales</taxon>
        <taxon>Marivirgaceae</taxon>
        <taxon>Marivirga</taxon>
    </lineage>
</organism>
<dbReference type="Gene3D" id="3.40.50.2300">
    <property type="match status" value="1"/>
</dbReference>
<evidence type="ECO:0000313" key="5">
    <source>
        <dbReference type="Proteomes" id="UP000240608"/>
    </source>
</evidence>
<evidence type="ECO:0000313" key="6">
    <source>
        <dbReference type="Proteomes" id="UP000636010"/>
    </source>
</evidence>
<dbReference type="AlphaFoldDB" id="A0A2T4DRU5"/>
<evidence type="ECO:0000313" key="3">
    <source>
        <dbReference type="EMBL" id="GGC55438.1"/>
    </source>
</evidence>
<proteinExistence type="predicted"/>
<dbReference type="InterPro" id="IPR001789">
    <property type="entry name" value="Sig_transdc_resp-reg_receiver"/>
</dbReference>